<dbReference type="Pfam" id="PF13378">
    <property type="entry name" value="MR_MLE_C"/>
    <property type="match status" value="1"/>
</dbReference>
<dbReference type="InterPro" id="IPR036849">
    <property type="entry name" value="Enolase-like_C_sf"/>
</dbReference>
<evidence type="ECO:0000313" key="6">
    <source>
        <dbReference type="Proteomes" id="UP001606300"/>
    </source>
</evidence>
<dbReference type="InterPro" id="IPR013341">
    <property type="entry name" value="Mandelate_racemase_N_dom"/>
</dbReference>
<dbReference type="PROSITE" id="PS00908">
    <property type="entry name" value="MR_MLE_1"/>
    <property type="match status" value="1"/>
</dbReference>
<dbReference type="Gene3D" id="3.30.390.10">
    <property type="entry name" value="Enolase-like, N-terminal domain"/>
    <property type="match status" value="1"/>
</dbReference>
<dbReference type="InterPro" id="IPR029017">
    <property type="entry name" value="Enolase-like_N"/>
</dbReference>
<keyword evidence="2" id="KW-0479">Metal-binding</keyword>
<sequence length="386" mass="41977">MMIKIESVRAVEFTHPTRRSVDAAGHSHPGPLGTGHMALLTIRSTDGVEGHCFAPPQVVRPHVLNQFVRRVLVGGNALNREKLWAELEHWQRGSAGQLTDRALGAVDSALYDLIGRTLKTPVYQLLGGYRDKVPAYGSTMCGDELQGGLSTPEEYADFALKLVERGYKAIKLHTWMPPVAFAPSVAMDIKACTAVRKAVGPDIALMLDGYHEYSRTDALRIGRALEELDFTWFEEMMNEQSTASYAWLAGQLSIPILGPESLSGKHYARAGWVTAGASDILRAGVTGCGGIGPTMKVAALAESFGMNCEVHGNGAPNLAVCGAIRNCRWYERGLLHPFLDYDEVPAYLNAIVDPMDRDGYVSLPQGAGLGEDINFDYIAKHTVATY</sequence>
<dbReference type="RefSeq" id="WP_394472701.1">
    <property type="nucleotide sequence ID" value="NZ_JBIGHY010000010.1"/>
</dbReference>
<reference evidence="5 6" key="1">
    <citation type="submission" date="2024-09" db="EMBL/GenBank/DDBJ databases">
        <title>Novel species of the genus Pelomonas and Roseateles isolated from streams.</title>
        <authorList>
            <person name="Lu H."/>
        </authorList>
    </citation>
    <scope>NUCLEOTIDE SEQUENCE [LARGE SCALE GENOMIC DNA]</scope>
    <source>
        <strain evidence="5 6">DC23W</strain>
    </source>
</reference>
<dbReference type="Pfam" id="PF02746">
    <property type="entry name" value="MR_MLE_N"/>
    <property type="match status" value="1"/>
</dbReference>
<evidence type="ECO:0000313" key="5">
    <source>
        <dbReference type="EMBL" id="MFG6416636.1"/>
    </source>
</evidence>
<dbReference type="CDD" id="cd03329">
    <property type="entry name" value="MR_like_4"/>
    <property type="match status" value="1"/>
</dbReference>
<accession>A0ABW7ET03</accession>
<evidence type="ECO:0000256" key="3">
    <source>
        <dbReference type="ARBA" id="ARBA00022842"/>
    </source>
</evidence>
<feature type="domain" description="Mandelate racemase/muconate lactonizing enzyme C-terminal" evidence="4">
    <location>
        <begin position="152"/>
        <end position="255"/>
    </location>
</feature>
<dbReference type="SUPFAM" id="SSF51604">
    <property type="entry name" value="Enolase C-terminal domain-like"/>
    <property type="match status" value="1"/>
</dbReference>
<dbReference type="SUPFAM" id="SSF54826">
    <property type="entry name" value="Enolase N-terminal domain-like"/>
    <property type="match status" value="1"/>
</dbReference>
<dbReference type="PANTHER" id="PTHR13794:SF58">
    <property type="entry name" value="MITOCHONDRIAL ENOLASE SUPERFAMILY MEMBER 1"/>
    <property type="match status" value="1"/>
</dbReference>
<gene>
    <name evidence="5" type="ORF">ACG02S_22315</name>
</gene>
<comment type="caution">
    <text evidence="5">The sequence shown here is derived from an EMBL/GenBank/DDBJ whole genome shotgun (WGS) entry which is preliminary data.</text>
</comment>
<dbReference type="InterPro" id="IPR013342">
    <property type="entry name" value="Mandelate_racemase_C"/>
</dbReference>
<dbReference type="Proteomes" id="UP001606300">
    <property type="component" value="Unassembled WGS sequence"/>
</dbReference>
<dbReference type="InterPro" id="IPR018110">
    <property type="entry name" value="Mandel_Rmase/mucon_lact_enz_CS"/>
</dbReference>
<dbReference type="SMART" id="SM00922">
    <property type="entry name" value="MR_MLE"/>
    <property type="match status" value="1"/>
</dbReference>
<protein>
    <submittedName>
        <fullName evidence="5">Mandelate racemase family protein</fullName>
    </submittedName>
</protein>
<evidence type="ECO:0000256" key="2">
    <source>
        <dbReference type="ARBA" id="ARBA00022723"/>
    </source>
</evidence>
<comment type="cofactor">
    <cofactor evidence="1">
        <name>Mg(2+)</name>
        <dbReference type="ChEBI" id="CHEBI:18420"/>
    </cofactor>
</comment>
<keyword evidence="3" id="KW-0460">Magnesium</keyword>
<organism evidence="5 6">
    <name type="scientific">Pelomonas dachongensis</name>
    <dbReference type="NCBI Taxonomy" id="3299029"/>
    <lineage>
        <taxon>Bacteria</taxon>
        <taxon>Pseudomonadati</taxon>
        <taxon>Pseudomonadota</taxon>
        <taxon>Betaproteobacteria</taxon>
        <taxon>Burkholderiales</taxon>
        <taxon>Sphaerotilaceae</taxon>
        <taxon>Roseateles</taxon>
    </lineage>
</organism>
<dbReference type="Gene3D" id="3.20.20.120">
    <property type="entry name" value="Enolase-like C-terminal domain"/>
    <property type="match status" value="1"/>
</dbReference>
<dbReference type="EMBL" id="JBIGHY010000010">
    <property type="protein sequence ID" value="MFG6416636.1"/>
    <property type="molecule type" value="Genomic_DNA"/>
</dbReference>
<dbReference type="PANTHER" id="PTHR13794">
    <property type="entry name" value="ENOLASE SUPERFAMILY, MANDELATE RACEMASE"/>
    <property type="match status" value="1"/>
</dbReference>
<evidence type="ECO:0000259" key="4">
    <source>
        <dbReference type="SMART" id="SM00922"/>
    </source>
</evidence>
<dbReference type="InterPro" id="IPR046945">
    <property type="entry name" value="RHMD-like"/>
</dbReference>
<keyword evidence="6" id="KW-1185">Reference proteome</keyword>
<evidence type="ECO:0000256" key="1">
    <source>
        <dbReference type="ARBA" id="ARBA00001946"/>
    </source>
</evidence>
<name>A0ABW7ET03_9BURK</name>
<proteinExistence type="predicted"/>
<dbReference type="InterPro" id="IPR029065">
    <property type="entry name" value="Enolase_C-like"/>
</dbReference>